<organism evidence="7 8">
    <name type="scientific">Aphanomyces astaci</name>
    <name type="common">Crayfish plague agent</name>
    <dbReference type="NCBI Taxonomy" id="112090"/>
    <lineage>
        <taxon>Eukaryota</taxon>
        <taxon>Sar</taxon>
        <taxon>Stramenopiles</taxon>
        <taxon>Oomycota</taxon>
        <taxon>Saprolegniomycetes</taxon>
        <taxon>Saprolegniales</taxon>
        <taxon>Verrucalvaceae</taxon>
        <taxon>Aphanomyces</taxon>
    </lineage>
</organism>
<evidence type="ECO:0000256" key="4">
    <source>
        <dbReference type="ARBA" id="ARBA00023136"/>
    </source>
</evidence>
<feature type="transmembrane region" description="Helical" evidence="5">
    <location>
        <begin position="234"/>
        <end position="253"/>
    </location>
</feature>
<keyword evidence="4 5" id="KW-0472">Membrane</keyword>
<gene>
    <name evidence="7" type="ORF">DYB34_007241</name>
</gene>
<dbReference type="Pfam" id="PF01490">
    <property type="entry name" value="Aa_trans"/>
    <property type="match status" value="1"/>
</dbReference>
<dbReference type="PANTHER" id="PTHR16189:SF2">
    <property type="entry name" value="AMINO ACID TRANSPORTER TRANSMEMBRANE DOMAIN-CONTAINING PROTEIN"/>
    <property type="match status" value="1"/>
</dbReference>
<feature type="transmembrane region" description="Helical" evidence="5">
    <location>
        <begin position="189"/>
        <end position="213"/>
    </location>
</feature>
<evidence type="ECO:0000256" key="1">
    <source>
        <dbReference type="ARBA" id="ARBA00004370"/>
    </source>
</evidence>
<dbReference type="VEuPathDB" id="FungiDB:H257_00131"/>
<feature type="domain" description="Amino acid transporter transmembrane" evidence="6">
    <location>
        <begin position="110"/>
        <end position="285"/>
    </location>
</feature>
<dbReference type="Proteomes" id="UP000283543">
    <property type="component" value="Unassembled WGS sequence"/>
</dbReference>
<reference evidence="7 8" key="1">
    <citation type="submission" date="2018-08" db="EMBL/GenBank/DDBJ databases">
        <title>Aphanomyces genome sequencing and annotation.</title>
        <authorList>
            <person name="Minardi D."/>
            <person name="Oidtmann B."/>
            <person name="Van Der Giezen M."/>
            <person name="Studholme D.J."/>
        </authorList>
    </citation>
    <scope>NUCLEOTIDE SEQUENCE [LARGE SCALE GENOMIC DNA]</scope>
    <source>
        <strain evidence="7 8">Si</strain>
    </source>
</reference>
<evidence type="ECO:0000256" key="5">
    <source>
        <dbReference type="SAM" id="Phobius"/>
    </source>
</evidence>
<comment type="caution">
    <text evidence="7">The sequence shown here is derived from an EMBL/GenBank/DDBJ whole genome shotgun (WGS) entry which is preliminary data.</text>
</comment>
<protein>
    <recommendedName>
        <fullName evidence="6">Amino acid transporter transmembrane domain-containing protein</fullName>
    </recommendedName>
</protein>
<evidence type="ECO:0000256" key="3">
    <source>
        <dbReference type="ARBA" id="ARBA00022989"/>
    </source>
</evidence>
<accession>A0A418BNX6</accession>
<feature type="transmembrane region" description="Helical" evidence="5">
    <location>
        <begin position="425"/>
        <end position="446"/>
    </location>
</feature>
<evidence type="ECO:0000313" key="8">
    <source>
        <dbReference type="Proteomes" id="UP000283543"/>
    </source>
</evidence>
<keyword evidence="2 5" id="KW-0812">Transmembrane</keyword>
<evidence type="ECO:0000256" key="2">
    <source>
        <dbReference type="ARBA" id="ARBA00022692"/>
    </source>
</evidence>
<dbReference type="AlphaFoldDB" id="A0A418BNX6"/>
<proteinExistence type="predicted"/>
<dbReference type="EMBL" id="QUTB01006910">
    <property type="protein sequence ID" value="RHY48117.1"/>
    <property type="molecule type" value="Genomic_DNA"/>
</dbReference>
<feature type="transmembrane region" description="Helical" evidence="5">
    <location>
        <begin position="105"/>
        <end position="125"/>
    </location>
</feature>
<keyword evidence="3 5" id="KW-1133">Transmembrane helix</keyword>
<comment type="subcellular location">
    <subcellularLocation>
        <location evidence="1">Membrane</location>
    </subcellularLocation>
</comment>
<dbReference type="PANTHER" id="PTHR16189">
    <property type="entry name" value="TRANSMEMBRANE PROTEIN 104-RELATED"/>
    <property type="match status" value="1"/>
</dbReference>
<name>A0A418BNX6_APHAT</name>
<feature type="transmembrane region" description="Helical" evidence="5">
    <location>
        <begin position="357"/>
        <end position="381"/>
    </location>
</feature>
<dbReference type="InterPro" id="IPR013057">
    <property type="entry name" value="AA_transpt_TM"/>
</dbReference>
<dbReference type="GO" id="GO:0016020">
    <property type="term" value="C:membrane"/>
    <property type="evidence" value="ECO:0007669"/>
    <property type="project" value="UniProtKB-SubCell"/>
</dbReference>
<feature type="transmembrane region" description="Helical" evidence="5">
    <location>
        <begin position="132"/>
        <end position="153"/>
    </location>
</feature>
<evidence type="ECO:0000259" key="6">
    <source>
        <dbReference type="Pfam" id="PF01490"/>
    </source>
</evidence>
<feature type="transmembrane region" description="Helical" evidence="5">
    <location>
        <begin position="259"/>
        <end position="283"/>
    </location>
</feature>
<sequence>MLNLSQSHWSVGWCHLASSTDTGKRFLRVGAMDWSSVFDDDAAAATHDRSRDEKSKISLASSLNEEVEIGETRSSRAAHQLMSFSRSLSFNPAEMDSSSSSYTPLVAYSFTVNYILGVGSLGVPYALYKAGIVFGSVLLVVVSFISYVTVMWVSETTARARDLDATNSKTKLLRDPFHFPEVTTLCDRFLGVVGATLYQLSLLGLMYGGLLGYSQVFVNSIVSQLPSSFESSTVVVAVVFGLIVVPLSCVDLSEQIHVQVVMAIVRFVALTTMIASATVALFVDTRDSGLLAPLARKDQPKAPLIFGYALVTTTLFYLALSLSCCYYFGPKISSSVNLNWASFSWGVDGDVPLWGRFLSFLVVLFPALDTLSVFPLIAITLGDNLAASLKGRLVWLSHKRLLCRLVASLPPLVVAVVVTDLSVTLQFSGIFGIYVAFITPALLQLFSRREDPRHNVYSGRFSSEGYIFAVLAFASLNEFAMEYPLSPEFIRVMTSQELQDRIVSATAAYFSLRDPVYVAEVDMTVMLFYRDQQDCMMWYLVLDGPLEGHVIASPVHVEEVNVDDEGPAAVVQYWTDNIVVCARSFPEFLYRTWIENQIWFQQNEPTKSPPPFVVHECAWYEAQNRALHDRRTSTG</sequence>
<feature type="transmembrane region" description="Helical" evidence="5">
    <location>
        <begin position="304"/>
        <end position="329"/>
    </location>
</feature>
<evidence type="ECO:0000313" key="7">
    <source>
        <dbReference type="EMBL" id="RHY48117.1"/>
    </source>
</evidence>
<dbReference type="VEuPathDB" id="FungiDB:H257_17087"/>